<accession>A0A7Z7ICT0</accession>
<organism evidence="1 2">
    <name type="scientific">Caballeronia arationis</name>
    <dbReference type="NCBI Taxonomy" id="1777142"/>
    <lineage>
        <taxon>Bacteria</taxon>
        <taxon>Pseudomonadati</taxon>
        <taxon>Pseudomonadota</taxon>
        <taxon>Betaproteobacteria</taxon>
        <taxon>Burkholderiales</taxon>
        <taxon>Burkholderiaceae</taxon>
        <taxon>Caballeronia</taxon>
    </lineage>
</organism>
<evidence type="ECO:0000313" key="2">
    <source>
        <dbReference type="Proteomes" id="UP000219522"/>
    </source>
</evidence>
<comment type="caution">
    <text evidence="1">The sequence shown here is derived from an EMBL/GenBank/DDBJ whole genome shotgun (WGS) entry which is preliminary data.</text>
</comment>
<keyword evidence="2" id="KW-1185">Reference proteome</keyword>
<dbReference type="Proteomes" id="UP000219522">
    <property type="component" value="Unassembled WGS sequence"/>
</dbReference>
<sequence length="121" mass="14018">MTRIKNDMTHSQRHAEAAAPFRFTAHCADQEIVHLERMIRSPHWHRNHARQAPYWRRRVEVLQRDADLLPHQRARLDALLIELASVADVRARAEEPAANGERRISRAAAPLRQARRTIAIA</sequence>
<reference evidence="1 2" key="1">
    <citation type="submission" date="2017-09" db="EMBL/GenBank/DDBJ databases">
        <authorList>
            <person name="Varghese N."/>
            <person name="Submissions S."/>
        </authorList>
    </citation>
    <scope>NUCLEOTIDE SEQUENCE [LARGE SCALE GENOMIC DNA]</scope>
    <source>
        <strain evidence="1 2">OK806</strain>
    </source>
</reference>
<proteinExistence type="predicted"/>
<dbReference type="EMBL" id="OCSU01000003">
    <property type="protein sequence ID" value="SOE88204.1"/>
    <property type="molecule type" value="Genomic_DNA"/>
</dbReference>
<gene>
    <name evidence="1" type="ORF">SAMN05446927_6804</name>
</gene>
<name>A0A7Z7ICT0_9BURK</name>
<dbReference type="AlphaFoldDB" id="A0A7Z7ICT0"/>
<protein>
    <submittedName>
        <fullName evidence="1">Uncharacterized protein</fullName>
    </submittedName>
</protein>
<evidence type="ECO:0000313" key="1">
    <source>
        <dbReference type="EMBL" id="SOE88204.1"/>
    </source>
</evidence>